<gene>
    <name evidence="2" type="ORF">L2504_05625</name>
    <name evidence="1" type="ORF">L2724_00675</name>
</gene>
<evidence type="ECO:0000313" key="4">
    <source>
        <dbReference type="Proteomes" id="UP001527392"/>
    </source>
</evidence>
<keyword evidence="4" id="KW-1185">Reference proteome</keyword>
<evidence type="ECO:0000313" key="3">
    <source>
        <dbReference type="Proteomes" id="UP001212401"/>
    </source>
</evidence>
<sequence>MDEKEIIEQKLFTDTSRYNDIMKRPYQHSKGHLPMPQSDRAGQFSPFAALTGFNNLIHQKAVIYSHKKYLPAKVEAHLLNVLQSLAGTKQTVVINYFNDDVGYYEEFRDQVSVVKPERGRVFFNHHSAIALANIKQVRQ</sequence>
<reference evidence="1 4" key="1">
    <citation type="submission" date="2022-01" db="EMBL/GenBank/DDBJ databases">
        <title>VMRC isolate genome collection.</title>
        <authorList>
            <person name="France M."/>
            <person name="Rutt L."/>
            <person name="Humphrys M."/>
            <person name="Ravel J."/>
        </authorList>
    </citation>
    <scope>NUCLEOTIDE SEQUENCE</scope>
    <source>
        <strain evidence="2 4">C0030B4</strain>
        <strain evidence="1">C0048A1</strain>
    </source>
</reference>
<dbReference type="AlphaFoldDB" id="A0AAP3GV04"/>
<dbReference type="EMBL" id="JAKHPH010000001">
    <property type="protein sequence ID" value="MCZ3666798.1"/>
    <property type="molecule type" value="Genomic_DNA"/>
</dbReference>
<organism evidence="1 3">
    <name type="scientific">Limosilactobacillus vaginalis</name>
    <dbReference type="NCBI Taxonomy" id="1633"/>
    <lineage>
        <taxon>Bacteria</taxon>
        <taxon>Bacillati</taxon>
        <taxon>Bacillota</taxon>
        <taxon>Bacilli</taxon>
        <taxon>Lactobacillales</taxon>
        <taxon>Lactobacillaceae</taxon>
        <taxon>Limosilactobacillus</taxon>
    </lineage>
</organism>
<evidence type="ECO:0000313" key="2">
    <source>
        <dbReference type="EMBL" id="MCZ3781617.1"/>
    </source>
</evidence>
<proteinExistence type="predicted"/>
<comment type="caution">
    <text evidence="1">The sequence shown here is derived from an EMBL/GenBank/DDBJ whole genome shotgun (WGS) entry which is preliminary data.</text>
</comment>
<dbReference type="Proteomes" id="UP001212401">
    <property type="component" value="Unassembled WGS sequence"/>
</dbReference>
<dbReference type="EMBL" id="JAKHMS010000012">
    <property type="protein sequence ID" value="MCZ3781617.1"/>
    <property type="molecule type" value="Genomic_DNA"/>
</dbReference>
<dbReference type="RefSeq" id="WP_003716257.1">
    <property type="nucleotide sequence ID" value="NZ_CAKMAX010000014.1"/>
</dbReference>
<name>A0AAP3GV04_9LACO</name>
<evidence type="ECO:0000313" key="1">
    <source>
        <dbReference type="EMBL" id="MCZ3666798.1"/>
    </source>
</evidence>
<evidence type="ECO:0008006" key="5">
    <source>
        <dbReference type="Google" id="ProtNLM"/>
    </source>
</evidence>
<dbReference type="Proteomes" id="UP001527392">
    <property type="component" value="Unassembled WGS sequence"/>
</dbReference>
<protein>
    <recommendedName>
        <fullName evidence="5">YolD-like family protein</fullName>
    </recommendedName>
</protein>
<accession>A0AAP3GV04</accession>